<comment type="caution">
    <text evidence="7">The sequence shown here is derived from an EMBL/GenBank/DDBJ whole genome shotgun (WGS) entry which is preliminary data.</text>
</comment>
<comment type="subcellular location">
    <subcellularLocation>
        <location evidence="1">Cell inner membrane</location>
    </subcellularLocation>
</comment>
<gene>
    <name evidence="7" type="ORF">JYP50_11005</name>
</gene>
<dbReference type="Proteomes" id="UP000664303">
    <property type="component" value="Unassembled WGS sequence"/>
</dbReference>
<reference evidence="7" key="1">
    <citation type="submission" date="2021-02" db="EMBL/GenBank/DDBJ databases">
        <title>PHA producing bacteria isolated from coastal sediment in Guangdong, Shenzhen.</title>
        <authorList>
            <person name="Zheng W."/>
            <person name="Yu S."/>
            <person name="Huang Y."/>
        </authorList>
    </citation>
    <scope>NUCLEOTIDE SEQUENCE</scope>
    <source>
        <strain evidence="7">TN14-10</strain>
    </source>
</reference>
<evidence type="ECO:0000256" key="5">
    <source>
        <dbReference type="ARBA" id="ARBA00023136"/>
    </source>
</evidence>
<dbReference type="EMBL" id="JAFKCZ010000007">
    <property type="protein sequence ID" value="MBN7797124.1"/>
    <property type="molecule type" value="Genomic_DNA"/>
</dbReference>
<dbReference type="PANTHER" id="PTHR30606">
    <property type="entry name" value="LIPID A BIOSYNTHESIS LAUROYL ACYLTRANSFERASE"/>
    <property type="match status" value="1"/>
</dbReference>
<keyword evidence="4" id="KW-0808">Transferase</keyword>
<organism evidence="7 8">
    <name type="scientific">Parahaliea mediterranea</name>
    <dbReference type="NCBI Taxonomy" id="651086"/>
    <lineage>
        <taxon>Bacteria</taxon>
        <taxon>Pseudomonadati</taxon>
        <taxon>Pseudomonadota</taxon>
        <taxon>Gammaproteobacteria</taxon>
        <taxon>Cellvibrionales</taxon>
        <taxon>Halieaceae</taxon>
        <taxon>Parahaliea</taxon>
    </lineage>
</organism>
<dbReference type="PIRSF" id="PIRSF026649">
    <property type="entry name" value="MsbB"/>
    <property type="match status" value="1"/>
</dbReference>
<dbReference type="AlphaFoldDB" id="A0A939DFJ6"/>
<proteinExistence type="predicted"/>
<dbReference type="RefSeq" id="WP_206560569.1">
    <property type="nucleotide sequence ID" value="NZ_JAFKCZ010000007.1"/>
</dbReference>
<protein>
    <submittedName>
        <fullName evidence="7">Lysophospholipid acyltransferase family protein</fullName>
    </submittedName>
</protein>
<evidence type="ECO:0000313" key="7">
    <source>
        <dbReference type="EMBL" id="MBN7797124.1"/>
    </source>
</evidence>
<evidence type="ECO:0000256" key="3">
    <source>
        <dbReference type="ARBA" id="ARBA00022519"/>
    </source>
</evidence>
<evidence type="ECO:0000256" key="4">
    <source>
        <dbReference type="ARBA" id="ARBA00022679"/>
    </source>
</evidence>
<sequence>MDQIKALPVRVLLRLCACLPLGVARWLGRCAAALYWPLRGASRRVTERNIELAFPGLDAPRRQRLARDSLAATAELAAEMGHVWLRGWPWLQRHILAVEGADLVRDAQAAGRGVIVLAPHLGNWEVTGLHLATLGPTVSLYEPPHLRDLDAMIRRARQRSGATLVPTDSRGLARLLKSVRGGHISGILPDQCPRDVGSGMNSHFMGVRCFTGTLASNMIRRTGALALFGYGRRVPGGWVVCYRPADEDIYSDDTATSLAALNRGVEDCLRDCPAQYQWEYKRFKIRPKEGPGVYADLK</sequence>
<keyword evidence="3" id="KW-0997">Cell inner membrane</keyword>
<dbReference type="Pfam" id="PF03279">
    <property type="entry name" value="Lip_A_acyltrans"/>
    <property type="match status" value="1"/>
</dbReference>
<evidence type="ECO:0000256" key="6">
    <source>
        <dbReference type="ARBA" id="ARBA00023315"/>
    </source>
</evidence>
<dbReference type="GO" id="GO:0009247">
    <property type="term" value="P:glycolipid biosynthetic process"/>
    <property type="evidence" value="ECO:0007669"/>
    <property type="project" value="UniProtKB-ARBA"/>
</dbReference>
<dbReference type="InterPro" id="IPR004960">
    <property type="entry name" value="LipA_acyltrans"/>
</dbReference>
<keyword evidence="8" id="KW-1185">Reference proteome</keyword>
<keyword evidence="2" id="KW-1003">Cell membrane</keyword>
<name>A0A939DFJ6_9GAMM</name>
<dbReference type="PANTHER" id="PTHR30606:SF10">
    <property type="entry name" value="PHOSPHATIDYLINOSITOL MANNOSIDE ACYLTRANSFERASE"/>
    <property type="match status" value="1"/>
</dbReference>
<keyword evidence="6 7" id="KW-0012">Acyltransferase</keyword>
<evidence type="ECO:0000256" key="2">
    <source>
        <dbReference type="ARBA" id="ARBA00022475"/>
    </source>
</evidence>
<accession>A0A939DFJ6</accession>
<evidence type="ECO:0000256" key="1">
    <source>
        <dbReference type="ARBA" id="ARBA00004533"/>
    </source>
</evidence>
<dbReference type="CDD" id="cd07984">
    <property type="entry name" value="LPLAT_LABLAT-like"/>
    <property type="match status" value="1"/>
</dbReference>
<dbReference type="GO" id="GO:0016746">
    <property type="term" value="F:acyltransferase activity"/>
    <property type="evidence" value="ECO:0007669"/>
    <property type="project" value="UniProtKB-KW"/>
</dbReference>
<dbReference type="GO" id="GO:0005886">
    <property type="term" value="C:plasma membrane"/>
    <property type="evidence" value="ECO:0007669"/>
    <property type="project" value="UniProtKB-SubCell"/>
</dbReference>
<evidence type="ECO:0000313" key="8">
    <source>
        <dbReference type="Proteomes" id="UP000664303"/>
    </source>
</evidence>
<keyword evidence="5" id="KW-0472">Membrane</keyword>